<evidence type="ECO:0000256" key="3">
    <source>
        <dbReference type="ARBA" id="ARBA00023274"/>
    </source>
</evidence>
<dbReference type="GO" id="GO:0003735">
    <property type="term" value="F:structural constituent of ribosome"/>
    <property type="evidence" value="ECO:0007669"/>
    <property type="project" value="InterPro"/>
</dbReference>
<keyword evidence="2 4" id="KW-0689">Ribosomal protein</keyword>
<feature type="domain" description="Large ribosomal subunit protein uL6 alpha-beta" evidence="5">
    <location>
        <begin position="11"/>
        <end position="82"/>
    </location>
</feature>
<dbReference type="PIRSF" id="PIRSF002162">
    <property type="entry name" value="Ribosomal_L6"/>
    <property type="match status" value="1"/>
</dbReference>
<protein>
    <submittedName>
        <fullName evidence="6">Ribosomal protein L6</fullName>
    </submittedName>
</protein>
<dbReference type="PANTHER" id="PTHR11655">
    <property type="entry name" value="60S/50S RIBOSOMAL PROTEIN L6/L9"/>
    <property type="match status" value="1"/>
</dbReference>
<dbReference type="GO" id="GO:0005840">
    <property type="term" value="C:ribosome"/>
    <property type="evidence" value="ECO:0007669"/>
    <property type="project" value="UniProtKB-KW"/>
</dbReference>
<sequence>MSRIGNKSIIIPNTISIKITGKILTIQGPLGTLSHHLHKNIRVYQHKQSLILTNISKHKQNKSLHGLSRTLINNIIVGVTKGFIQKLKMNGIGYKASIQNNYLVLRIGYSHLINIAIPHSVIMKINNQTQILISSTSKQAIGQIATIIKKIQPLSIYKKQGISMESN</sequence>
<dbReference type="GO" id="GO:1990904">
    <property type="term" value="C:ribonucleoprotein complex"/>
    <property type="evidence" value="ECO:0007669"/>
    <property type="project" value="UniProtKB-KW"/>
</dbReference>
<dbReference type="PRINTS" id="PR00059">
    <property type="entry name" value="RIBOSOMALL6"/>
</dbReference>
<keyword evidence="6" id="KW-0150">Chloroplast</keyword>
<comment type="similarity">
    <text evidence="1 4">Belongs to the universal ribosomal protein uL6 family.</text>
</comment>
<evidence type="ECO:0000256" key="2">
    <source>
        <dbReference type="ARBA" id="ARBA00022980"/>
    </source>
</evidence>
<keyword evidence="6" id="KW-0934">Plastid</keyword>
<feature type="domain" description="Large ribosomal subunit protein uL6 alpha-beta" evidence="5">
    <location>
        <begin position="91"/>
        <end position="163"/>
    </location>
</feature>
<reference evidence="6" key="1">
    <citation type="journal article" date="2020" name="J. Phycol.">
        <title>The Organelle Genomes in the Photosynthetic Red Algal Parasite Pterocladiophila hemisphaerica (Florideophyceae, Rhodophyta) Have Elevated Substitution Rates and Extreme Gene Loss in the Plastid Genome.</title>
        <authorList>
            <person name="Preuss M."/>
            <person name="Verbruggen H."/>
            <person name="Zuccarello G.C."/>
        </authorList>
    </citation>
    <scope>NUCLEOTIDE SEQUENCE</scope>
</reference>
<dbReference type="InterPro" id="IPR000702">
    <property type="entry name" value="Ribosomal_uL6-like"/>
</dbReference>
<gene>
    <name evidence="6" type="primary">rpl6</name>
</gene>
<accession>A0A6M3WXN5</accession>
<dbReference type="AlphaFoldDB" id="A0A6M3WXN5"/>
<organism evidence="6">
    <name type="scientific">Pterocladiophila hemisphaerica</name>
    <dbReference type="NCBI Taxonomy" id="2712948"/>
    <lineage>
        <taxon>Eukaryota</taxon>
        <taxon>Rhodophyta</taxon>
        <taxon>Florideophyceae</taxon>
        <taxon>Rhodymeniophycidae</taxon>
        <taxon>Gracilariales</taxon>
        <taxon>Pterocladiophilaceae</taxon>
        <taxon>Pterocladiophila</taxon>
    </lineage>
</organism>
<dbReference type="Gene3D" id="3.90.930.12">
    <property type="entry name" value="Ribosomal protein L6, alpha-beta domain"/>
    <property type="match status" value="2"/>
</dbReference>
<keyword evidence="3 4" id="KW-0687">Ribonucleoprotein</keyword>
<dbReference type="Pfam" id="PF00347">
    <property type="entry name" value="Ribosomal_L6"/>
    <property type="match status" value="2"/>
</dbReference>
<evidence type="ECO:0000256" key="1">
    <source>
        <dbReference type="ARBA" id="ARBA00009356"/>
    </source>
</evidence>
<evidence type="ECO:0000256" key="4">
    <source>
        <dbReference type="RuleBase" id="RU003869"/>
    </source>
</evidence>
<proteinExistence type="inferred from homology"/>
<name>A0A6M3WXN5_9FLOR</name>
<dbReference type="InterPro" id="IPR019906">
    <property type="entry name" value="Ribosomal_uL6_bac-type"/>
</dbReference>
<dbReference type="InterPro" id="IPR036789">
    <property type="entry name" value="Ribosomal_uL6-like_a/b-dom_sf"/>
</dbReference>
<geneLocation type="chloroplast" evidence="6"/>
<dbReference type="PANTHER" id="PTHR11655:SF14">
    <property type="entry name" value="LARGE RIBOSOMAL SUBUNIT PROTEIN UL6M"/>
    <property type="match status" value="1"/>
</dbReference>
<dbReference type="InterPro" id="IPR020040">
    <property type="entry name" value="Ribosomal_uL6_a/b-dom"/>
</dbReference>
<dbReference type="SUPFAM" id="SSF56053">
    <property type="entry name" value="Ribosomal protein L6"/>
    <property type="match status" value="2"/>
</dbReference>
<dbReference type="EMBL" id="MT117918">
    <property type="protein sequence ID" value="QJH88439.1"/>
    <property type="molecule type" value="Genomic_DNA"/>
</dbReference>
<dbReference type="GO" id="GO:0019843">
    <property type="term" value="F:rRNA binding"/>
    <property type="evidence" value="ECO:0007669"/>
    <property type="project" value="InterPro"/>
</dbReference>
<evidence type="ECO:0000259" key="5">
    <source>
        <dbReference type="Pfam" id="PF00347"/>
    </source>
</evidence>
<evidence type="ECO:0000313" key="6">
    <source>
        <dbReference type="EMBL" id="QJH88439.1"/>
    </source>
</evidence>
<dbReference type="GO" id="GO:0002181">
    <property type="term" value="P:cytoplasmic translation"/>
    <property type="evidence" value="ECO:0007669"/>
    <property type="project" value="TreeGrafter"/>
</dbReference>